<dbReference type="InterPro" id="IPR002777">
    <property type="entry name" value="PFD_beta-like"/>
</dbReference>
<dbReference type="RefSeq" id="XP_001743607.1">
    <property type="nucleotide sequence ID" value="XM_001743555.1"/>
</dbReference>
<keyword evidence="2 3" id="KW-0143">Chaperone</keyword>
<dbReference type="CDD" id="cd23165">
    <property type="entry name" value="Prefoldin_4"/>
    <property type="match status" value="1"/>
</dbReference>
<dbReference type="GO" id="GO:0006457">
    <property type="term" value="P:protein folding"/>
    <property type="evidence" value="ECO:0000318"/>
    <property type="project" value="GO_Central"/>
</dbReference>
<dbReference type="PANTHER" id="PTHR21100:SF9">
    <property type="entry name" value="PREFOLDIN SUBUNIT 4"/>
    <property type="match status" value="1"/>
</dbReference>
<gene>
    <name evidence="5" type="ORF">MONBRDRAFT_36113</name>
</gene>
<dbReference type="InterPro" id="IPR016661">
    <property type="entry name" value="PFDN4"/>
</dbReference>
<name>A9UT52_MONBE</name>
<evidence type="ECO:0000313" key="6">
    <source>
        <dbReference type="Proteomes" id="UP000001357"/>
    </source>
</evidence>
<evidence type="ECO:0000256" key="3">
    <source>
        <dbReference type="PIRNR" id="PIRNR016477"/>
    </source>
</evidence>
<evidence type="ECO:0000256" key="4">
    <source>
        <dbReference type="SAM" id="Coils"/>
    </source>
</evidence>
<comment type="similarity">
    <text evidence="1 3">Belongs to the prefoldin subunit beta family.</text>
</comment>
<dbReference type="FunCoup" id="A9UT52">
    <property type="interactions" value="1651"/>
</dbReference>
<dbReference type="PANTHER" id="PTHR21100">
    <property type="entry name" value="PREFOLDIN SUBUNIT 4"/>
    <property type="match status" value="1"/>
</dbReference>
<dbReference type="PIRSF" id="PIRSF016477">
    <property type="entry name" value="Prefoldin_subunit_4"/>
    <property type="match status" value="1"/>
</dbReference>
<dbReference type="InParanoid" id="A9UT52"/>
<accession>A9UT52</accession>
<dbReference type="InterPro" id="IPR009053">
    <property type="entry name" value="Prefoldin"/>
</dbReference>
<dbReference type="KEGG" id="mbr:MONBRDRAFT_36113"/>
<keyword evidence="4" id="KW-0175">Coiled coil</keyword>
<sequence length="131" mass="14786">MSLSSHIVNPEDERDVPILKEDQDRINEFARLHAKQTELTDNYKASQDRAEGYNDASEELMLQDDESIPIAVGDCFFMLETDQANELLENGKEAAEAEMEGLREKVGEIDDRLVELKGVLKAKFGNSIQLD</sequence>
<evidence type="ECO:0000313" key="5">
    <source>
        <dbReference type="EMBL" id="EDQ91185.1"/>
    </source>
</evidence>
<dbReference type="Proteomes" id="UP000001357">
    <property type="component" value="Unassembled WGS sequence"/>
</dbReference>
<dbReference type="Pfam" id="PF01920">
    <property type="entry name" value="Prefoldin_2"/>
    <property type="match status" value="1"/>
</dbReference>
<keyword evidence="6" id="KW-1185">Reference proteome</keyword>
<evidence type="ECO:0000256" key="1">
    <source>
        <dbReference type="ARBA" id="ARBA00008045"/>
    </source>
</evidence>
<dbReference type="GO" id="GO:0016272">
    <property type="term" value="C:prefoldin complex"/>
    <property type="evidence" value="ECO:0000318"/>
    <property type="project" value="GO_Central"/>
</dbReference>
<dbReference type="eggNOG" id="KOG1760">
    <property type="taxonomic scope" value="Eukaryota"/>
</dbReference>
<dbReference type="GO" id="GO:0005737">
    <property type="term" value="C:cytoplasm"/>
    <property type="evidence" value="ECO:0000318"/>
    <property type="project" value="GO_Central"/>
</dbReference>
<dbReference type="GeneID" id="5889086"/>
<protein>
    <recommendedName>
        <fullName evidence="3">Prefoldin subunit 4</fullName>
    </recommendedName>
</protein>
<dbReference type="STRING" id="81824.A9UT52"/>
<dbReference type="EMBL" id="CH991545">
    <property type="protein sequence ID" value="EDQ91185.1"/>
    <property type="molecule type" value="Genomic_DNA"/>
</dbReference>
<reference evidence="5 6" key="1">
    <citation type="journal article" date="2008" name="Nature">
        <title>The genome of the choanoflagellate Monosiga brevicollis and the origin of metazoans.</title>
        <authorList>
            <consortium name="JGI Sequencing"/>
            <person name="King N."/>
            <person name="Westbrook M.J."/>
            <person name="Young S.L."/>
            <person name="Kuo A."/>
            <person name="Abedin M."/>
            <person name="Chapman J."/>
            <person name="Fairclough S."/>
            <person name="Hellsten U."/>
            <person name="Isogai Y."/>
            <person name="Letunic I."/>
            <person name="Marr M."/>
            <person name="Pincus D."/>
            <person name="Putnam N."/>
            <person name="Rokas A."/>
            <person name="Wright K.J."/>
            <person name="Zuzow R."/>
            <person name="Dirks W."/>
            <person name="Good M."/>
            <person name="Goodstein D."/>
            <person name="Lemons D."/>
            <person name="Li W."/>
            <person name="Lyons J.B."/>
            <person name="Morris A."/>
            <person name="Nichols S."/>
            <person name="Richter D.J."/>
            <person name="Salamov A."/>
            <person name="Bork P."/>
            <person name="Lim W.A."/>
            <person name="Manning G."/>
            <person name="Miller W.T."/>
            <person name="McGinnis W."/>
            <person name="Shapiro H."/>
            <person name="Tjian R."/>
            <person name="Grigoriev I.V."/>
            <person name="Rokhsar D."/>
        </authorList>
    </citation>
    <scope>NUCLEOTIDE SEQUENCE [LARGE SCALE GENOMIC DNA]</scope>
    <source>
        <strain evidence="6">MX1 / ATCC 50154</strain>
    </source>
</reference>
<comment type="subunit">
    <text evidence="3">Heterohexamer of two PFD-alpha type and four PFD-beta type subunits.</text>
</comment>
<evidence type="ECO:0000256" key="2">
    <source>
        <dbReference type="ARBA" id="ARBA00023186"/>
    </source>
</evidence>
<dbReference type="AlphaFoldDB" id="A9UT52"/>
<organism evidence="5 6">
    <name type="scientific">Monosiga brevicollis</name>
    <name type="common">Choanoflagellate</name>
    <dbReference type="NCBI Taxonomy" id="81824"/>
    <lineage>
        <taxon>Eukaryota</taxon>
        <taxon>Choanoflagellata</taxon>
        <taxon>Craspedida</taxon>
        <taxon>Salpingoecidae</taxon>
        <taxon>Monosiga</taxon>
    </lineage>
</organism>
<dbReference type="OMA" id="KFGRAIN"/>
<feature type="coiled-coil region" evidence="4">
    <location>
        <begin position="78"/>
        <end position="112"/>
    </location>
</feature>
<proteinExistence type="inferred from homology"/>
<comment type="function">
    <text evidence="3">Binds specifically to cytosolic chaperonin (c-CPN) and transfers target proteins to it. Binds to nascent polypeptide chain and promotes folding in an environment in which there are many competing pathways for nonnative proteins.</text>
</comment>
<dbReference type="Gene3D" id="1.10.287.370">
    <property type="match status" value="1"/>
</dbReference>
<dbReference type="SUPFAM" id="SSF46579">
    <property type="entry name" value="Prefoldin"/>
    <property type="match status" value="1"/>
</dbReference>
<dbReference type="GO" id="GO:0051082">
    <property type="term" value="F:unfolded protein binding"/>
    <property type="evidence" value="ECO:0000318"/>
    <property type="project" value="GO_Central"/>
</dbReference>